<sequence length="392" mass="43961">MSLYDGIDLEEKQKADLAGWGSSLKLLETQKQLQEKKMMLQSLNKKKNNPTLTPVISLKNRRGEDGHNQVESMGGLFGSYIGDVAFVGIVDEYDPMKPNDYEKIVKSKKQNSNDDDRSRHDDHHRSSIRNDEDDGYKHRPPGWRNGPLLDDRKRRDRSRRDEDDYDSGSAAKIRKSESESSMAPKAAIAPPPSLIEADDKKIVDFQGPVLNKPEPPGSQFGLSGSVASKIMARMGYKEGQGLGKQEQGMSIALQVEKTSKKIGKIIHEKDLHKSQDLSVPRAEMSNANLLRNPSKVIMLQNMVAPGDVDDMLETEVSEECAKYGKVVKCVIFEIPDAIEEEAVRIFVEFDRLEASIKAVVDLNGRFFGGRVVKGNFYNIDKFKQYQLGDDVD</sequence>
<dbReference type="CTD" id="20212201"/>
<evidence type="ECO:0000256" key="1">
    <source>
        <dbReference type="ARBA" id="ARBA00004123"/>
    </source>
</evidence>
<reference evidence="11 13" key="2">
    <citation type="journal article" date="2013" name="Nature">
        <title>Insights into bilaterian evolution from three spiralian genomes.</title>
        <authorList>
            <person name="Simakov O."/>
            <person name="Marletaz F."/>
            <person name="Cho S.J."/>
            <person name="Edsinger-Gonzales E."/>
            <person name="Havlak P."/>
            <person name="Hellsten U."/>
            <person name="Kuo D.H."/>
            <person name="Larsson T."/>
            <person name="Lv J."/>
            <person name="Arendt D."/>
            <person name="Savage R."/>
            <person name="Osoegawa K."/>
            <person name="de Jong P."/>
            <person name="Grimwood J."/>
            <person name="Chapman J.A."/>
            <person name="Shapiro H."/>
            <person name="Aerts A."/>
            <person name="Otillar R.P."/>
            <person name="Terry A.Y."/>
            <person name="Boore J.L."/>
            <person name="Grigoriev I.V."/>
            <person name="Lindberg D.R."/>
            <person name="Seaver E.C."/>
            <person name="Weisblat D.A."/>
            <person name="Putnam N.H."/>
            <person name="Rokhsar D.S."/>
        </authorList>
    </citation>
    <scope>NUCLEOTIDE SEQUENCE</scope>
</reference>
<evidence type="ECO:0000256" key="9">
    <source>
        <dbReference type="SAM" id="MobiDB-lite"/>
    </source>
</evidence>
<dbReference type="EMBL" id="KB096743">
    <property type="protein sequence ID" value="ESO01644.1"/>
    <property type="molecule type" value="Genomic_DNA"/>
</dbReference>
<dbReference type="PANTHER" id="PTHR13288:SF8">
    <property type="entry name" value="SPLICING FACTOR 45"/>
    <property type="match status" value="1"/>
</dbReference>
<dbReference type="GO" id="GO:0045292">
    <property type="term" value="P:mRNA cis splicing, via spliceosome"/>
    <property type="evidence" value="ECO:0007669"/>
    <property type="project" value="UniProtKB-UniRule"/>
</dbReference>
<dbReference type="HOGENOM" id="CLU_044888_0_1_1"/>
<dbReference type="OrthoDB" id="5411533at2759"/>
<dbReference type="PIRSF" id="PIRSF031066">
    <property type="entry name" value="Splicing_factor_SPF45"/>
    <property type="match status" value="1"/>
</dbReference>
<evidence type="ECO:0000313" key="13">
    <source>
        <dbReference type="Proteomes" id="UP000015101"/>
    </source>
</evidence>
<organism evidence="12 13">
    <name type="scientific">Helobdella robusta</name>
    <name type="common">Californian leech</name>
    <dbReference type="NCBI Taxonomy" id="6412"/>
    <lineage>
        <taxon>Eukaryota</taxon>
        <taxon>Metazoa</taxon>
        <taxon>Spiralia</taxon>
        <taxon>Lophotrochozoa</taxon>
        <taxon>Annelida</taxon>
        <taxon>Clitellata</taxon>
        <taxon>Hirudinea</taxon>
        <taxon>Rhynchobdellida</taxon>
        <taxon>Glossiphoniidae</taxon>
        <taxon>Helobdella</taxon>
    </lineage>
</organism>
<comment type="subunit">
    <text evidence="8">Associates with the spliceosome.</text>
</comment>
<evidence type="ECO:0000259" key="10">
    <source>
        <dbReference type="PROSITE" id="PS50174"/>
    </source>
</evidence>
<dbReference type="Pfam" id="PF01585">
    <property type="entry name" value="G-patch"/>
    <property type="match status" value="1"/>
</dbReference>
<dbReference type="SMART" id="SM00443">
    <property type="entry name" value="G_patch"/>
    <property type="match status" value="1"/>
</dbReference>
<dbReference type="InterPro" id="IPR000467">
    <property type="entry name" value="G_patch_dom"/>
</dbReference>
<dbReference type="EMBL" id="AMQM01004978">
    <property type="status" value="NOT_ANNOTATED_CDS"/>
    <property type="molecule type" value="Genomic_DNA"/>
</dbReference>
<dbReference type="GO" id="GO:0003723">
    <property type="term" value="F:RNA binding"/>
    <property type="evidence" value="ECO:0007669"/>
    <property type="project" value="UniProtKB-UniRule"/>
</dbReference>
<dbReference type="EnsemblMetazoa" id="HelroT192221">
    <property type="protein sequence ID" value="HelroP192221"/>
    <property type="gene ID" value="HelroG192221"/>
</dbReference>
<reference evidence="12" key="3">
    <citation type="submission" date="2015-06" db="UniProtKB">
        <authorList>
            <consortium name="EnsemblMetazoa"/>
        </authorList>
    </citation>
    <scope>IDENTIFICATION</scope>
</reference>
<dbReference type="GO" id="GO:0005681">
    <property type="term" value="C:spliceosomal complex"/>
    <property type="evidence" value="ECO:0007669"/>
    <property type="project" value="UniProtKB-UniRule"/>
</dbReference>
<dbReference type="Gene3D" id="3.30.70.330">
    <property type="match status" value="1"/>
</dbReference>
<dbReference type="FunCoup" id="T1FTQ4">
    <property type="interactions" value="1356"/>
</dbReference>
<dbReference type="CDD" id="cd12647">
    <property type="entry name" value="RRM_UHM_SPF45"/>
    <property type="match status" value="1"/>
</dbReference>
<feature type="compositionally biased region" description="Basic and acidic residues" evidence="9">
    <location>
        <begin position="105"/>
        <end position="130"/>
    </location>
</feature>
<evidence type="ECO:0000256" key="3">
    <source>
        <dbReference type="ARBA" id="ARBA00022884"/>
    </source>
</evidence>
<evidence type="ECO:0000313" key="11">
    <source>
        <dbReference type="EMBL" id="ESO01644.1"/>
    </source>
</evidence>
<dbReference type="STRING" id="6412.T1FTQ4"/>
<dbReference type="RefSeq" id="XP_009020298.1">
    <property type="nucleotide sequence ID" value="XM_009022050.1"/>
</dbReference>
<dbReference type="InterPro" id="IPR034653">
    <property type="entry name" value="SPF45_RRM"/>
</dbReference>
<comment type="function">
    <text evidence="8">Splice factor that binds to the single-stranded 3'AG at the exon/intron border and promotes its utilization in the second catalytic step. Involved in the regulation of alternative splicing and the utilization of cryptic splice sites.</text>
</comment>
<feature type="region of interest" description="Disordered" evidence="9">
    <location>
        <begin position="105"/>
        <end position="195"/>
    </location>
</feature>
<evidence type="ECO:0000313" key="12">
    <source>
        <dbReference type="EnsemblMetazoa" id="HelroP192221"/>
    </source>
</evidence>
<dbReference type="GO" id="GO:0000380">
    <property type="term" value="P:alternative mRNA splicing, via spliceosome"/>
    <property type="evidence" value="ECO:0000318"/>
    <property type="project" value="GO_Central"/>
</dbReference>
<dbReference type="InterPro" id="IPR000504">
    <property type="entry name" value="RRM_dom"/>
</dbReference>
<dbReference type="InterPro" id="IPR040052">
    <property type="entry name" value="RBM17"/>
</dbReference>
<dbReference type="AlphaFoldDB" id="T1FTQ4"/>
<keyword evidence="2 8" id="KW-0507">mRNA processing</keyword>
<dbReference type="SUPFAM" id="SSF54928">
    <property type="entry name" value="RNA-binding domain, RBD"/>
    <property type="match status" value="1"/>
</dbReference>
<name>T1FTQ4_HELRO</name>
<feature type="domain" description="G-patch" evidence="10">
    <location>
        <begin position="223"/>
        <end position="263"/>
    </location>
</feature>
<dbReference type="GeneID" id="20212201"/>
<proteinExistence type="predicted"/>
<dbReference type="SMART" id="SM00361">
    <property type="entry name" value="RRM_1"/>
    <property type="match status" value="1"/>
</dbReference>
<dbReference type="InterPro" id="IPR035979">
    <property type="entry name" value="RBD_domain_sf"/>
</dbReference>
<feature type="compositionally biased region" description="Basic and acidic residues" evidence="9">
    <location>
        <begin position="149"/>
        <end position="162"/>
    </location>
</feature>
<evidence type="ECO:0000256" key="5">
    <source>
        <dbReference type="ARBA" id="ARBA00023242"/>
    </source>
</evidence>
<protein>
    <recommendedName>
        <fullName evidence="7 8">Splicing factor 45</fullName>
    </recommendedName>
    <alternativeName>
        <fullName evidence="8">RNA-binding motif protein 17</fullName>
    </alternativeName>
</protein>
<evidence type="ECO:0000256" key="6">
    <source>
        <dbReference type="ARBA" id="ARBA00065586"/>
    </source>
</evidence>
<dbReference type="InterPro" id="IPR012677">
    <property type="entry name" value="Nucleotide-bd_a/b_plait_sf"/>
</dbReference>
<keyword evidence="13" id="KW-1185">Reference proteome</keyword>
<keyword evidence="3 8" id="KW-0694">RNA-binding</keyword>
<dbReference type="KEGG" id="hro:HELRODRAFT_192221"/>
<evidence type="ECO:0000256" key="8">
    <source>
        <dbReference type="PIRNR" id="PIRNR031066"/>
    </source>
</evidence>
<dbReference type="PANTHER" id="PTHR13288">
    <property type="entry name" value="SPLICING FACTOR 45 SPF45"/>
    <property type="match status" value="1"/>
</dbReference>
<evidence type="ECO:0000256" key="7">
    <source>
        <dbReference type="ARBA" id="ARBA00074919"/>
    </source>
</evidence>
<comment type="subunit">
    <text evidence="6">Binds SXL. Associates with the spliceosome. Interacts with SF3B1, SF1 and U2AF2.</text>
</comment>
<dbReference type="Pfam" id="PF00076">
    <property type="entry name" value="RRM_1"/>
    <property type="match status" value="1"/>
</dbReference>
<comment type="subcellular location">
    <subcellularLocation>
        <location evidence="1 8">Nucleus</location>
    </subcellularLocation>
</comment>
<reference evidence="13" key="1">
    <citation type="submission" date="2012-12" db="EMBL/GenBank/DDBJ databases">
        <authorList>
            <person name="Hellsten U."/>
            <person name="Grimwood J."/>
            <person name="Chapman J.A."/>
            <person name="Shapiro H."/>
            <person name="Aerts A."/>
            <person name="Otillar R.P."/>
            <person name="Terry A.Y."/>
            <person name="Boore J.L."/>
            <person name="Simakov O."/>
            <person name="Marletaz F."/>
            <person name="Cho S.-J."/>
            <person name="Edsinger-Gonzales E."/>
            <person name="Havlak P."/>
            <person name="Kuo D.-H."/>
            <person name="Larsson T."/>
            <person name="Lv J."/>
            <person name="Arendt D."/>
            <person name="Savage R."/>
            <person name="Osoegawa K."/>
            <person name="de Jong P."/>
            <person name="Lindberg D.R."/>
            <person name="Seaver E.C."/>
            <person name="Weisblat D.A."/>
            <person name="Putnam N.H."/>
            <person name="Grigoriev I.V."/>
            <person name="Rokhsar D.S."/>
        </authorList>
    </citation>
    <scope>NUCLEOTIDE SEQUENCE</scope>
</reference>
<dbReference type="InterPro" id="IPR003954">
    <property type="entry name" value="RRM_euk-type"/>
</dbReference>
<keyword evidence="5 8" id="KW-0539">Nucleus</keyword>
<evidence type="ECO:0000256" key="4">
    <source>
        <dbReference type="ARBA" id="ARBA00023187"/>
    </source>
</evidence>
<keyword evidence="4 8" id="KW-0508">mRNA splicing</keyword>
<dbReference type="Proteomes" id="UP000015101">
    <property type="component" value="Unassembled WGS sequence"/>
</dbReference>
<dbReference type="InParanoid" id="T1FTQ4"/>
<gene>
    <name evidence="12" type="primary">20212201</name>
    <name evidence="11" type="ORF">HELRODRAFT_192221</name>
</gene>
<evidence type="ECO:0000256" key="2">
    <source>
        <dbReference type="ARBA" id="ARBA00022664"/>
    </source>
</evidence>
<accession>T1FTQ4</accession>
<dbReference type="PROSITE" id="PS50174">
    <property type="entry name" value="G_PATCH"/>
    <property type="match status" value="1"/>
</dbReference>
<dbReference type="GO" id="GO:0005654">
    <property type="term" value="C:nucleoplasm"/>
    <property type="evidence" value="ECO:0007669"/>
    <property type="project" value="UniProtKB-UniRule"/>
</dbReference>
<dbReference type="FunFam" id="3.30.70.330:FF:000079">
    <property type="entry name" value="Putative splicing factor 45"/>
    <property type="match status" value="1"/>
</dbReference>
<dbReference type="eggNOG" id="KOG1996">
    <property type="taxonomic scope" value="Eukaryota"/>
</dbReference>
<keyword evidence="8" id="KW-0747">Spliceosome</keyword>
<dbReference type="OMA" id="HACFYDE"/>